<dbReference type="InterPro" id="IPR001314">
    <property type="entry name" value="Peptidase_S1A"/>
</dbReference>
<evidence type="ECO:0000256" key="4">
    <source>
        <dbReference type="ARBA" id="ARBA00022729"/>
    </source>
</evidence>
<evidence type="ECO:0000256" key="11">
    <source>
        <dbReference type="ARBA" id="ARBA00036320"/>
    </source>
</evidence>
<dbReference type="FunFam" id="2.40.10.10:FF:000077">
    <property type="entry name" value="Predicted protein"/>
    <property type="match status" value="1"/>
</dbReference>
<evidence type="ECO:0000256" key="12">
    <source>
        <dbReference type="ARBA" id="ARBA00038868"/>
    </source>
</evidence>
<keyword evidence="5" id="KW-0222">Digestion</keyword>
<keyword evidence="3 13" id="KW-0645">Protease</keyword>
<dbReference type="SMART" id="SM00020">
    <property type="entry name" value="Tryp_SPc"/>
    <property type="match status" value="1"/>
</dbReference>
<keyword evidence="6 13" id="KW-0378">Hydrolase</keyword>
<dbReference type="SUPFAM" id="SSF50494">
    <property type="entry name" value="Trypsin-like serine proteases"/>
    <property type="match status" value="1"/>
</dbReference>
<evidence type="ECO:0000256" key="1">
    <source>
        <dbReference type="ARBA" id="ARBA00004613"/>
    </source>
</evidence>
<dbReference type="GO" id="GO:0007586">
    <property type="term" value="P:digestion"/>
    <property type="evidence" value="ECO:0007669"/>
    <property type="project" value="UniProtKB-KW"/>
</dbReference>
<dbReference type="EC" id="3.4.21.4" evidence="12"/>
<dbReference type="AlphaFoldDB" id="U5EZ49"/>
<protein>
    <recommendedName>
        <fullName evidence="12">trypsin</fullName>
        <ecNumber evidence="12">3.4.21.4</ecNumber>
    </recommendedName>
</protein>
<dbReference type="PROSITE" id="PS00135">
    <property type="entry name" value="TRYPSIN_SER"/>
    <property type="match status" value="1"/>
</dbReference>
<evidence type="ECO:0000256" key="9">
    <source>
        <dbReference type="ARBA" id="ARBA00023157"/>
    </source>
</evidence>
<feature type="domain" description="Peptidase S1" evidence="14">
    <location>
        <begin position="48"/>
        <end position="269"/>
    </location>
</feature>
<dbReference type="PRINTS" id="PR00722">
    <property type="entry name" value="CHYMOTRYPSIN"/>
</dbReference>
<dbReference type="PANTHER" id="PTHR24276">
    <property type="entry name" value="POLYSERASE-RELATED"/>
    <property type="match status" value="1"/>
</dbReference>
<keyword evidence="4" id="KW-0732">Signal</keyword>
<evidence type="ECO:0000256" key="6">
    <source>
        <dbReference type="ARBA" id="ARBA00022801"/>
    </source>
</evidence>
<sequence length="270" mass="29511">MFKYKLSAEKLKFTLILICAIVGIASSAVPKVRLAFPFRPRLPINDRIVGGFEVDITDAPYQVSLQSWGHFCGGSIISSKYVLTAGHCVDSHNFQVRVGATDRTKDGEIFKVKKVTRHPKYNGAKIDYDFAVVELEKKIKFDETKQPIELPEQDEEVVDGTLCKVSGWGNTQSALESNIVLRAAMVPSVNQEDCSEAYAEFGGVTDRMICAGYTEGGKDACQGDSGGPLVAENKLVGVVSWGVGCAEPSYFGVYSRVASVVDWIKEHTDL</sequence>
<keyword evidence="8" id="KW-0865">Zymogen</keyword>
<dbReference type="InterPro" id="IPR033116">
    <property type="entry name" value="TRYPSIN_SER"/>
</dbReference>
<evidence type="ECO:0000256" key="7">
    <source>
        <dbReference type="ARBA" id="ARBA00022825"/>
    </source>
</evidence>
<dbReference type="PROSITE" id="PS50240">
    <property type="entry name" value="TRYPSIN_DOM"/>
    <property type="match status" value="1"/>
</dbReference>
<evidence type="ECO:0000256" key="10">
    <source>
        <dbReference type="ARBA" id="ARBA00024195"/>
    </source>
</evidence>
<keyword evidence="9" id="KW-1015">Disulfide bond</keyword>
<evidence type="ECO:0000256" key="3">
    <source>
        <dbReference type="ARBA" id="ARBA00022670"/>
    </source>
</evidence>
<organism evidence="15">
    <name type="scientific">Corethrella appendiculata</name>
    <dbReference type="NCBI Taxonomy" id="1370023"/>
    <lineage>
        <taxon>Eukaryota</taxon>
        <taxon>Metazoa</taxon>
        <taxon>Ecdysozoa</taxon>
        <taxon>Arthropoda</taxon>
        <taxon>Hexapoda</taxon>
        <taxon>Insecta</taxon>
        <taxon>Pterygota</taxon>
        <taxon>Neoptera</taxon>
        <taxon>Endopterygota</taxon>
        <taxon>Diptera</taxon>
        <taxon>Nematocera</taxon>
        <taxon>Culicoidea</taxon>
        <taxon>Chaoboridae</taxon>
        <taxon>Corethrella</taxon>
    </lineage>
</organism>
<comment type="subcellular location">
    <subcellularLocation>
        <location evidence="1">Secreted</location>
    </subcellularLocation>
</comment>
<dbReference type="PROSITE" id="PS00134">
    <property type="entry name" value="TRYPSIN_HIS"/>
    <property type="match status" value="1"/>
</dbReference>
<dbReference type="InterPro" id="IPR018114">
    <property type="entry name" value="TRYPSIN_HIS"/>
</dbReference>
<evidence type="ECO:0000259" key="14">
    <source>
        <dbReference type="PROSITE" id="PS50240"/>
    </source>
</evidence>
<dbReference type="GO" id="GO:0005576">
    <property type="term" value="C:extracellular region"/>
    <property type="evidence" value="ECO:0007669"/>
    <property type="project" value="UniProtKB-SubCell"/>
</dbReference>
<dbReference type="GO" id="GO:0004252">
    <property type="term" value="F:serine-type endopeptidase activity"/>
    <property type="evidence" value="ECO:0007669"/>
    <property type="project" value="UniProtKB-EC"/>
</dbReference>
<dbReference type="PANTHER" id="PTHR24276:SF97">
    <property type="entry name" value="GH13245P2-RELATED"/>
    <property type="match status" value="1"/>
</dbReference>
<dbReference type="CDD" id="cd00190">
    <property type="entry name" value="Tryp_SPc"/>
    <property type="match status" value="1"/>
</dbReference>
<comment type="catalytic activity">
    <reaction evidence="11">
        <text>Preferential cleavage: Arg-|-Xaa, Lys-|-Xaa.</text>
        <dbReference type="EC" id="3.4.21.4"/>
    </reaction>
</comment>
<reference evidence="15" key="1">
    <citation type="journal article" date="2014" name="Insect Biochem. Mol. Biol.">
        <title>An insight into the sialome of the frog biting fly, Corethrella appendiculata.</title>
        <authorList>
            <person name="Ribeiro J.M.C."/>
            <person name="Chagas A.C."/>
            <person name="Pham V.M."/>
            <person name="Lounibos L.P."/>
            <person name="Calvo E."/>
        </authorList>
    </citation>
    <scope>NUCLEOTIDE SEQUENCE</scope>
    <source>
        <tissue evidence="15">Salivary glands</tissue>
    </source>
</reference>
<dbReference type="GO" id="GO:0006508">
    <property type="term" value="P:proteolysis"/>
    <property type="evidence" value="ECO:0007669"/>
    <property type="project" value="UniProtKB-KW"/>
</dbReference>
<keyword evidence="7 13" id="KW-0720">Serine protease</keyword>
<dbReference type="Gene3D" id="2.40.10.10">
    <property type="entry name" value="Trypsin-like serine proteases"/>
    <property type="match status" value="1"/>
</dbReference>
<evidence type="ECO:0000256" key="2">
    <source>
        <dbReference type="ARBA" id="ARBA00022525"/>
    </source>
</evidence>
<dbReference type="Pfam" id="PF00089">
    <property type="entry name" value="Trypsin"/>
    <property type="match status" value="1"/>
</dbReference>
<name>U5EZ49_9DIPT</name>
<accession>U5EZ49</accession>
<dbReference type="InterPro" id="IPR009003">
    <property type="entry name" value="Peptidase_S1_PA"/>
</dbReference>
<dbReference type="InterPro" id="IPR001254">
    <property type="entry name" value="Trypsin_dom"/>
</dbReference>
<keyword evidence="2" id="KW-0964">Secreted</keyword>
<proteinExistence type="evidence at transcript level"/>
<evidence type="ECO:0000256" key="8">
    <source>
        <dbReference type="ARBA" id="ARBA00023145"/>
    </source>
</evidence>
<evidence type="ECO:0000313" key="15">
    <source>
        <dbReference type="EMBL" id="JAB58437.1"/>
    </source>
</evidence>
<dbReference type="InterPro" id="IPR043504">
    <property type="entry name" value="Peptidase_S1_PA_chymotrypsin"/>
</dbReference>
<evidence type="ECO:0000256" key="13">
    <source>
        <dbReference type="RuleBase" id="RU363034"/>
    </source>
</evidence>
<evidence type="ECO:0000256" key="5">
    <source>
        <dbReference type="ARBA" id="ARBA00022757"/>
    </source>
</evidence>
<dbReference type="InterPro" id="IPR050430">
    <property type="entry name" value="Peptidase_S1"/>
</dbReference>
<comment type="similarity">
    <text evidence="10">Belongs to the peptidase S1 family. CLIP subfamily.</text>
</comment>
<dbReference type="EMBL" id="GANO01001434">
    <property type="protein sequence ID" value="JAB58437.1"/>
    <property type="molecule type" value="mRNA"/>
</dbReference>